<feature type="region of interest" description="Disordered" evidence="1">
    <location>
        <begin position="36"/>
        <end position="55"/>
    </location>
</feature>
<dbReference type="EMBL" id="VSRL01000112">
    <property type="protein sequence ID" value="NKE60185.1"/>
    <property type="molecule type" value="Genomic_DNA"/>
</dbReference>
<evidence type="ECO:0008006" key="5">
    <source>
        <dbReference type="Google" id="ProtNLM"/>
    </source>
</evidence>
<evidence type="ECO:0000256" key="2">
    <source>
        <dbReference type="SAM" id="Phobius"/>
    </source>
</evidence>
<protein>
    <recommendedName>
        <fullName evidence="5">DUF2946 domain-containing protein</fullName>
    </recommendedName>
</protein>
<reference evidence="3 4" key="1">
    <citation type="submission" date="2019-08" db="EMBL/GenBank/DDBJ databases">
        <title>Lentzea from Indian Himalayas.</title>
        <authorList>
            <person name="Mandal S."/>
            <person name="Mallick Gupta A."/>
            <person name="Maiti P.K."/>
            <person name="Sarkar J."/>
            <person name="Mandal S."/>
        </authorList>
    </citation>
    <scope>NUCLEOTIDE SEQUENCE [LARGE SCALE GENOMIC DNA]</scope>
    <source>
        <strain evidence="3 4">PSKA42</strain>
    </source>
</reference>
<keyword evidence="2" id="KW-0812">Transmembrane</keyword>
<proteinExistence type="predicted"/>
<dbReference type="RefSeq" id="WP_167976844.1">
    <property type="nucleotide sequence ID" value="NZ_VSRL01000112.1"/>
</dbReference>
<feature type="transmembrane region" description="Helical" evidence="2">
    <location>
        <begin position="61"/>
        <end position="83"/>
    </location>
</feature>
<name>A0ABX1FN60_9PSEU</name>
<evidence type="ECO:0000313" key="3">
    <source>
        <dbReference type="EMBL" id="NKE60185.1"/>
    </source>
</evidence>
<accession>A0ABX1FN60</accession>
<evidence type="ECO:0000256" key="1">
    <source>
        <dbReference type="SAM" id="MobiDB-lite"/>
    </source>
</evidence>
<organism evidence="3 4">
    <name type="scientific">Lentzea indica</name>
    <dbReference type="NCBI Taxonomy" id="2604800"/>
    <lineage>
        <taxon>Bacteria</taxon>
        <taxon>Bacillati</taxon>
        <taxon>Actinomycetota</taxon>
        <taxon>Actinomycetes</taxon>
        <taxon>Pseudonocardiales</taxon>
        <taxon>Pseudonocardiaceae</taxon>
        <taxon>Lentzea</taxon>
    </lineage>
</organism>
<comment type="caution">
    <text evidence="3">The sequence shown here is derived from an EMBL/GenBank/DDBJ whole genome shotgun (WGS) entry which is preliminary data.</text>
</comment>
<gene>
    <name evidence="3" type="ORF">FXN61_26645</name>
</gene>
<evidence type="ECO:0000313" key="4">
    <source>
        <dbReference type="Proteomes" id="UP001515943"/>
    </source>
</evidence>
<dbReference type="Proteomes" id="UP001515943">
    <property type="component" value="Unassembled WGS sequence"/>
</dbReference>
<keyword evidence="2" id="KW-1133">Transmembrane helix</keyword>
<keyword evidence="4" id="KW-1185">Reference proteome</keyword>
<keyword evidence="2" id="KW-0472">Membrane</keyword>
<sequence>MIGSTQRTAAQWALLCLLVLGVVGMHHVNVDTPDGHAAVASAHGDHHHAPDEPEPAPAHDMVHMCVAILCAVASLLLLGWLLLRLARPSDAPAASTPAWPRAPARPPPLGGRGLLNSLCVLRL</sequence>